<accession>A0A195F8G2</accession>
<evidence type="ECO:0000313" key="2">
    <source>
        <dbReference type="Proteomes" id="UP000078541"/>
    </source>
</evidence>
<proteinExistence type="predicted"/>
<protein>
    <submittedName>
        <fullName evidence="1">Uncharacterized protein</fullName>
    </submittedName>
</protein>
<keyword evidence="2" id="KW-1185">Reference proteome</keyword>
<dbReference type="EMBL" id="KQ981727">
    <property type="protein sequence ID" value="KYN36910.1"/>
    <property type="molecule type" value="Genomic_DNA"/>
</dbReference>
<name>A0A195F8G2_9HYME</name>
<evidence type="ECO:0000313" key="1">
    <source>
        <dbReference type="EMBL" id="KYN36910.1"/>
    </source>
</evidence>
<gene>
    <name evidence="1" type="ORF">ALC56_08701</name>
</gene>
<reference evidence="1 2" key="1">
    <citation type="submission" date="2016-03" db="EMBL/GenBank/DDBJ databases">
        <title>Trachymyrmex septentrionalis WGS genome.</title>
        <authorList>
            <person name="Nygaard S."/>
            <person name="Hu H."/>
            <person name="Boomsma J."/>
            <person name="Zhang G."/>
        </authorList>
    </citation>
    <scope>NUCLEOTIDE SEQUENCE [LARGE SCALE GENOMIC DNA]</scope>
    <source>
        <strain evidence="1">Tsep2-gDNA-1</strain>
        <tissue evidence="1">Whole body</tissue>
    </source>
</reference>
<dbReference type="AlphaFoldDB" id="A0A195F8G2"/>
<dbReference type="Proteomes" id="UP000078541">
    <property type="component" value="Unassembled WGS sequence"/>
</dbReference>
<sequence>MSNGIAGASQEVELPNRFPCYKLTADPGSPQLLSRGREQFNLARSLVAPIDGRYKIADARRSAVGYTRIPASRRVDRTYVAAFNKACNPQTTEDADTWLVYGGL</sequence>
<organism evidence="1 2">
    <name type="scientific">Trachymyrmex septentrionalis</name>
    <dbReference type="NCBI Taxonomy" id="34720"/>
    <lineage>
        <taxon>Eukaryota</taxon>
        <taxon>Metazoa</taxon>
        <taxon>Ecdysozoa</taxon>
        <taxon>Arthropoda</taxon>
        <taxon>Hexapoda</taxon>
        <taxon>Insecta</taxon>
        <taxon>Pterygota</taxon>
        <taxon>Neoptera</taxon>
        <taxon>Endopterygota</taxon>
        <taxon>Hymenoptera</taxon>
        <taxon>Apocrita</taxon>
        <taxon>Aculeata</taxon>
        <taxon>Formicoidea</taxon>
        <taxon>Formicidae</taxon>
        <taxon>Myrmicinae</taxon>
        <taxon>Trachymyrmex</taxon>
    </lineage>
</organism>